<protein>
    <recommendedName>
        <fullName evidence="6">Angio-associated migratory cell protein</fullName>
    </recommendedName>
</protein>
<keyword evidence="5" id="KW-1185">Reference proteome</keyword>
<name>A0A8J9YB75_9NEOP</name>
<evidence type="ECO:0000313" key="4">
    <source>
        <dbReference type="EMBL" id="CAH0725964.1"/>
    </source>
</evidence>
<dbReference type="PANTHER" id="PTHR19857">
    <property type="entry name" value="MITOCHONDRIAL DIVISION PROTEIN 1-RELATED"/>
    <property type="match status" value="1"/>
</dbReference>
<dbReference type="InterPro" id="IPR036322">
    <property type="entry name" value="WD40_repeat_dom_sf"/>
</dbReference>
<evidence type="ECO:0000256" key="2">
    <source>
        <dbReference type="ARBA" id="ARBA00022737"/>
    </source>
</evidence>
<dbReference type="CDD" id="cd00200">
    <property type="entry name" value="WD40"/>
    <property type="match status" value="1"/>
</dbReference>
<evidence type="ECO:0000256" key="3">
    <source>
        <dbReference type="PROSITE-ProRule" id="PRU00221"/>
    </source>
</evidence>
<keyword evidence="1 3" id="KW-0853">WD repeat</keyword>
<feature type="repeat" description="WD" evidence="3">
    <location>
        <begin position="190"/>
        <end position="231"/>
    </location>
</feature>
<dbReference type="Proteomes" id="UP000838878">
    <property type="component" value="Chromosome 5"/>
</dbReference>
<feature type="repeat" description="WD" evidence="3">
    <location>
        <begin position="363"/>
        <end position="402"/>
    </location>
</feature>
<dbReference type="InterPro" id="IPR015943">
    <property type="entry name" value="WD40/YVTN_repeat-like_dom_sf"/>
</dbReference>
<dbReference type="SUPFAM" id="SSF50978">
    <property type="entry name" value="WD40 repeat-like"/>
    <property type="match status" value="1"/>
</dbReference>
<evidence type="ECO:0000313" key="5">
    <source>
        <dbReference type="Proteomes" id="UP000838878"/>
    </source>
</evidence>
<gene>
    <name evidence="4" type="ORF">BINO364_LOCUS11491</name>
</gene>
<evidence type="ECO:0008006" key="6">
    <source>
        <dbReference type="Google" id="ProtNLM"/>
    </source>
</evidence>
<dbReference type="AlphaFoldDB" id="A0A8J9YB75"/>
<proteinExistence type="predicted"/>
<dbReference type="PROSITE" id="PS50294">
    <property type="entry name" value="WD_REPEATS_REGION"/>
    <property type="match status" value="2"/>
</dbReference>
<dbReference type="InterPro" id="IPR051179">
    <property type="entry name" value="WD_repeat_multifunction"/>
</dbReference>
<dbReference type="OrthoDB" id="10261640at2759"/>
<dbReference type="EMBL" id="OV170225">
    <property type="protein sequence ID" value="CAH0725964.1"/>
    <property type="molecule type" value="Genomic_DNA"/>
</dbReference>
<dbReference type="SMART" id="SM00320">
    <property type="entry name" value="WD40"/>
    <property type="match status" value="8"/>
</dbReference>
<feature type="non-terminal residue" evidence="4">
    <location>
        <position position="402"/>
    </location>
</feature>
<dbReference type="InterPro" id="IPR001680">
    <property type="entry name" value="WD40_rpt"/>
</dbReference>
<dbReference type="PANTHER" id="PTHR19857:SF8">
    <property type="entry name" value="ANGIO-ASSOCIATED MIGRATORY CELL PROTEIN"/>
    <property type="match status" value="1"/>
</dbReference>
<dbReference type="PROSITE" id="PS50082">
    <property type="entry name" value="WD_REPEATS_2"/>
    <property type="match status" value="3"/>
</dbReference>
<reference evidence="4" key="1">
    <citation type="submission" date="2021-12" db="EMBL/GenBank/DDBJ databases">
        <authorList>
            <person name="Martin H S."/>
        </authorList>
    </citation>
    <scope>NUCLEOTIDE SEQUENCE</scope>
</reference>
<dbReference type="Gene3D" id="2.130.10.10">
    <property type="entry name" value="YVTN repeat-like/Quinoprotein amine dehydrogenase"/>
    <property type="match status" value="1"/>
</dbReference>
<sequence length="402" mass="44443">MRDHREGSGSPHGDDVENMVEVVEVMEEIFDDDDMEEVEDDDEMERDIEKPEDLAVLAFDKHNNGAVFCCDFHPSGKLAVTGGEDDKAYVWSVETGEVVMECTNHKDSIIFVGFSFDGAYLATVDMGGLVQVWKCMLGGNEKESWPVVFEYETGDVTWGLWHFGARVVICGTDAGDIFVFKIPTGETKVLKGHNLKTECGKIFPDGVRLAVGYTDGTVKIWDLKTCAVLHQVPATVHENRIIALDIHPENSLLASISSDGKVVLVTSSNGKIVAQINTELDLETVSFCPDPKLGNIALGTLNGSVTIWDTARQMIRHHCAKIDDEFAAGVTRMMWVNDQLVTGCLDGTIRIYDARSGELKFGLTGHWSAIMDLTYNKKENIFLTTSDDGTARIFKYPENTDN</sequence>
<organism evidence="4 5">
    <name type="scientific">Brenthis ino</name>
    <name type="common">lesser marbled fritillary</name>
    <dbReference type="NCBI Taxonomy" id="405034"/>
    <lineage>
        <taxon>Eukaryota</taxon>
        <taxon>Metazoa</taxon>
        <taxon>Ecdysozoa</taxon>
        <taxon>Arthropoda</taxon>
        <taxon>Hexapoda</taxon>
        <taxon>Insecta</taxon>
        <taxon>Pterygota</taxon>
        <taxon>Neoptera</taxon>
        <taxon>Endopterygota</taxon>
        <taxon>Lepidoptera</taxon>
        <taxon>Glossata</taxon>
        <taxon>Ditrysia</taxon>
        <taxon>Papilionoidea</taxon>
        <taxon>Nymphalidae</taxon>
        <taxon>Heliconiinae</taxon>
        <taxon>Argynnini</taxon>
        <taxon>Brenthis</taxon>
    </lineage>
</organism>
<dbReference type="Pfam" id="PF00400">
    <property type="entry name" value="WD40"/>
    <property type="match status" value="5"/>
</dbReference>
<feature type="repeat" description="WD" evidence="3">
    <location>
        <begin position="60"/>
        <end position="101"/>
    </location>
</feature>
<evidence type="ECO:0000256" key="1">
    <source>
        <dbReference type="ARBA" id="ARBA00022574"/>
    </source>
</evidence>
<accession>A0A8J9YB75</accession>
<keyword evidence="2" id="KW-0677">Repeat</keyword>